<gene>
    <name evidence="3" type="ORF">Tco_0938158</name>
</gene>
<protein>
    <submittedName>
        <fullName evidence="3">Retrovirus-related pol polyprotein from transposon TNT 1-94</fullName>
    </submittedName>
</protein>
<feature type="compositionally biased region" description="Basic and acidic residues" evidence="1">
    <location>
        <begin position="46"/>
        <end position="55"/>
    </location>
</feature>
<proteinExistence type="predicted"/>
<organism evidence="3 4">
    <name type="scientific">Tanacetum coccineum</name>
    <dbReference type="NCBI Taxonomy" id="301880"/>
    <lineage>
        <taxon>Eukaryota</taxon>
        <taxon>Viridiplantae</taxon>
        <taxon>Streptophyta</taxon>
        <taxon>Embryophyta</taxon>
        <taxon>Tracheophyta</taxon>
        <taxon>Spermatophyta</taxon>
        <taxon>Magnoliopsida</taxon>
        <taxon>eudicotyledons</taxon>
        <taxon>Gunneridae</taxon>
        <taxon>Pentapetalae</taxon>
        <taxon>asterids</taxon>
        <taxon>campanulids</taxon>
        <taxon>Asterales</taxon>
        <taxon>Asteraceae</taxon>
        <taxon>Asteroideae</taxon>
        <taxon>Anthemideae</taxon>
        <taxon>Anthemidinae</taxon>
        <taxon>Tanacetum</taxon>
    </lineage>
</organism>
<feature type="compositionally biased region" description="Low complexity" evidence="1">
    <location>
        <begin position="56"/>
        <end position="72"/>
    </location>
</feature>
<reference evidence="3" key="1">
    <citation type="journal article" date="2022" name="Int. J. Mol. Sci.">
        <title>Draft Genome of Tanacetum Coccineum: Genomic Comparison of Closely Related Tanacetum-Family Plants.</title>
        <authorList>
            <person name="Yamashiro T."/>
            <person name="Shiraishi A."/>
            <person name="Nakayama K."/>
            <person name="Satake H."/>
        </authorList>
    </citation>
    <scope>NUCLEOTIDE SEQUENCE</scope>
</reference>
<dbReference type="EMBL" id="BQNB010015292">
    <property type="protein sequence ID" value="GJT38293.1"/>
    <property type="molecule type" value="Genomic_DNA"/>
</dbReference>
<evidence type="ECO:0000313" key="3">
    <source>
        <dbReference type="EMBL" id="GJT38293.1"/>
    </source>
</evidence>
<comment type="caution">
    <text evidence="3">The sequence shown here is derived from an EMBL/GenBank/DDBJ whole genome shotgun (WGS) entry which is preliminary data.</text>
</comment>
<feature type="region of interest" description="Disordered" evidence="1">
    <location>
        <begin position="1"/>
        <end position="95"/>
    </location>
</feature>
<dbReference type="PANTHER" id="PTHR11439">
    <property type="entry name" value="GAG-POL-RELATED RETROTRANSPOSON"/>
    <property type="match status" value="1"/>
</dbReference>
<dbReference type="Pfam" id="PF07727">
    <property type="entry name" value="RVT_2"/>
    <property type="match status" value="1"/>
</dbReference>
<evidence type="ECO:0000256" key="1">
    <source>
        <dbReference type="SAM" id="MobiDB-lite"/>
    </source>
</evidence>
<dbReference type="InterPro" id="IPR043502">
    <property type="entry name" value="DNA/RNA_pol_sf"/>
</dbReference>
<feature type="compositionally biased region" description="Polar residues" evidence="1">
    <location>
        <begin position="27"/>
        <end position="44"/>
    </location>
</feature>
<keyword evidence="4" id="KW-1185">Reference proteome</keyword>
<feature type="domain" description="Reverse transcriptase Ty1/copia-type" evidence="2">
    <location>
        <begin position="265"/>
        <end position="339"/>
    </location>
</feature>
<sequence>MASDHVSSDPISQCPTMALEQDCLSPVPQSQENVPQAVKTSSAIHTADERDKHQQQDTTPSTSTTIAADSPPLKIPTTPVPASQSPIQIPPVTPTKNINQVESQDENVQVEEDEFVNIFSTLIPDQGETYSRYVDSSNMHTFYQQHPFEHRWTKDHLQEQVIGNLSQSIRTRRQLETDGKMCMFALTMIQTEPKNIKEAMADSAWIKALQEELHQFDQFDVWELVERPLCKNVINLKWLWKNKRDEEQTVICNKAHLAAKGYSQLFNAYVAHKSFPIYQMDVKTAFLNGPLKEEVYVNQPDRLINPHHPDNVYRLKKALYGFKQAPRAWYDELSNFLIHQSPRGIFINQAKYAQKILIKHGMTSCDSIDTPMATKHLNADMSGTLFDQMKYRSMVGALMYLTASRPDIIHATCYCARYQARPTEKHLTVVKRIFCSQIMDFTLTKYLCIMTQRQPYPSRAIQSSIPVPSTLMSNITSSKNRLKKIQRISLIGFPAQSVRSSNADALDSPYLLVLITETSQSRQHIDTSLIHVEYRKSPTAVLFDDDTGRISIRHCES</sequence>
<name>A0ABQ5DJ27_9ASTR</name>
<reference evidence="3" key="2">
    <citation type="submission" date="2022-01" db="EMBL/GenBank/DDBJ databases">
        <authorList>
            <person name="Yamashiro T."/>
            <person name="Shiraishi A."/>
            <person name="Satake H."/>
            <person name="Nakayama K."/>
        </authorList>
    </citation>
    <scope>NUCLEOTIDE SEQUENCE</scope>
</reference>
<accession>A0ABQ5DJ27</accession>
<dbReference type="InterPro" id="IPR013103">
    <property type="entry name" value="RVT_2"/>
</dbReference>
<dbReference type="SUPFAM" id="SSF56672">
    <property type="entry name" value="DNA/RNA polymerases"/>
    <property type="match status" value="1"/>
</dbReference>
<dbReference type="PANTHER" id="PTHR11439:SF495">
    <property type="entry name" value="REVERSE TRANSCRIPTASE, RNA-DEPENDENT DNA POLYMERASE-RELATED"/>
    <property type="match status" value="1"/>
</dbReference>
<evidence type="ECO:0000259" key="2">
    <source>
        <dbReference type="Pfam" id="PF07727"/>
    </source>
</evidence>
<dbReference type="Proteomes" id="UP001151760">
    <property type="component" value="Unassembled WGS sequence"/>
</dbReference>
<evidence type="ECO:0000313" key="4">
    <source>
        <dbReference type="Proteomes" id="UP001151760"/>
    </source>
</evidence>